<evidence type="ECO:0000313" key="1">
    <source>
        <dbReference type="EMBL" id="UBF21293.1"/>
    </source>
</evidence>
<accession>A0AAE9BWV0</accession>
<organism evidence="1 2">
    <name type="scientific">Halorubrum phage HRTV-13</name>
    <dbReference type="NCBI Taxonomy" id="2877993"/>
    <lineage>
        <taxon>Viruses</taxon>
        <taxon>Duplodnaviria</taxon>
        <taxon>Heunggongvirae</taxon>
        <taxon>Uroviricota</taxon>
        <taxon>Caudoviricetes</taxon>
        <taxon>Thumleimavirales</taxon>
        <taxon>Hafunaviridae</taxon>
        <taxon>Haloferacalesvirus</taxon>
        <taxon>Haloferacalesvirus hv5</taxon>
    </lineage>
</organism>
<sequence>MSDDKVETDALQKTCAESGCKSAVGREHDYCFEHRE</sequence>
<dbReference type="Proteomes" id="UP000828049">
    <property type="component" value="Segment"/>
</dbReference>
<evidence type="ECO:0000313" key="2">
    <source>
        <dbReference type="Proteomes" id="UP000828049"/>
    </source>
</evidence>
<gene>
    <name evidence="1" type="ORF">HRTV-13_gp47</name>
</gene>
<protein>
    <submittedName>
        <fullName evidence="1">Uncharacterized protein</fullName>
    </submittedName>
</protein>
<dbReference type="EMBL" id="MZ334510">
    <property type="protein sequence ID" value="UBF21293.1"/>
    <property type="molecule type" value="Genomic_DNA"/>
</dbReference>
<reference evidence="1" key="1">
    <citation type="submission" date="2021-05" db="EMBL/GenBank/DDBJ databases">
        <title>Diversity, taxonomy and evolution of archaeal viruses of the class Caudoviricetes.</title>
        <authorList>
            <person name="Liu Y."/>
            <person name="Demina T.A."/>
            <person name="Roux S."/>
            <person name="Aiewsakun P."/>
            <person name="Kazlauskas D."/>
            <person name="Simmonds P."/>
            <person name="Prangishvili D."/>
            <person name="Oksanen H.M."/>
            <person name="Krupovic M."/>
        </authorList>
    </citation>
    <scope>NUCLEOTIDE SEQUENCE</scope>
    <source>
        <strain evidence="1">HRTV-13/1</strain>
    </source>
</reference>
<proteinExistence type="predicted"/>
<name>A0AAE9BWV0_9CAUD</name>